<sequence length="1293" mass="141978">MDLLRFYVQFFVLSAPATTPAQINTTAVARDAEEHDGITVSSPSSRNGRRGAAAAAGVDALAQVTTLTLLSVPNRLVPFFEGVVLLPEGGEATMLPSAVEVGNGRATGRKRHRGSVEPNGKKWVDSNENVVEGNDDGDLNYQSSVMLQRLVEYGTVRLPGFESDSAYLAAKDVLAYMKHHVFLASSMVLSAAVLRNIELAHLDFQQQCVPCINAITQLVRGFTDVQLRKMQQLPRVVRLSERLRLSAKAASTFEYLLLCHCGRYAPGSISEPLRPAHIAHHNDLTPQELLSILSESGILWKQGLIFSDIKIQASFMDYKYALPMEVIAALSGDQLSEEQLIKLERTSLLEVLNEERQAKTDTATAVSAQSAEVKSSESCYVSHPPRCGGEGSNTDNEEDDDATVGSAVTVTEETLEDVLDQIDTSLLASNKQDAVQEEAILRQLCDTLPGGGAAGALSTRNSAETETKEVIRGSERSKAGSTMTTPSLLPLAAGPALLRPGDNREVATVTSAPPKPGLLLADINPLVQRHRHTLTGAGAAPAAAMCSSLSVTPYTESSMRGVPYDSNIEYMDASFRILANLIRIRYAEGDMKDEDDSYTPKSKVEASIRELKGKVRVAAVVHASRLQATFAAQKFTPRIEQLAQRLGLTEMEKQIMLFMVGNVISHDMLVAVNGRYGMREGQRVITVGYMLFVLCETLEERVVARRAFYQSAPLVSNGILSLSLETASRSCFNTELMDYLVDIDRKIVDDVMGITADTAEMVPGSQLYFPEVVLENVILPSSTMDRVLSTIDHYSLFEECKKGSGFGEGLGTSKSGLVMLFHGPSGTGKTMLANAVAHHLGKKILLVSVSQFRSSTKSETDALRFLFREAKLSDAIVFFDECESLFEDRTSNSILTALLSEFERYDGLVILATNRAQSFDEAMNRRISLMMEFRPPDHQLRLRIWKSHLPKNLHICEDVCLEKLALNYELSGGLIRNAVLAALSRAVAREKSATPQLTMSDLDEGARQQLRGFFLAAVMPEGMSQFYLTPKRTLAELVVESSLGKNLERIASRAKSRSTLYTEWGFNEDTNDDCGMMYLFQGVSGTGKSLAAEGIAYECGATIRLCNVAELLLREEMRVHAVFEEGRRLGAIIVFDEAQVLFNESEKSLQLTQLIQYHSRRYPRPIIVIATTAGHDGSGGRNLFSTTSINPRSTCMLFKEELTFTLPDRSLREQLWRKAFPERVPTAQDINYSRLSVAKISPKLIRTIAFNVCCSAALLPVSERVVTMAMIEAEMESTATRQRSTVATGAMFA</sequence>
<dbReference type="Pfam" id="PF22977">
    <property type="entry name" value="WHD"/>
    <property type="match status" value="1"/>
</dbReference>
<dbReference type="CDD" id="cd19481">
    <property type="entry name" value="RecA-like_protease"/>
    <property type="match status" value="1"/>
</dbReference>
<accession>A0A836LJC8</accession>
<dbReference type="SMART" id="SM00382">
    <property type="entry name" value="AAA"/>
    <property type="match status" value="2"/>
</dbReference>
<dbReference type="Pfam" id="PF00004">
    <property type="entry name" value="AAA"/>
    <property type="match status" value="2"/>
</dbReference>
<comment type="similarity">
    <text evidence="1">Belongs to the AAA ATPase family.</text>
</comment>
<evidence type="ECO:0000256" key="2">
    <source>
        <dbReference type="ARBA" id="ARBA00022741"/>
    </source>
</evidence>
<feature type="domain" description="AAA+ ATPase" evidence="5">
    <location>
        <begin position="815"/>
        <end position="937"/>
    </location>
</feature>
<proteinExistence type="inferred from homology"/>
<comment type="caution">
    <text evidence="6">The sequence shown here is derived from an EMBL/GenBank/DDBJ whole genome shotgun (WGS) entry which is preliminary data.</text>
</comment>
<dbReference type="PANTHER" id="PTHR23073">
    <property type="entry name" value="26S PROTEASOME REGULATORY SUBUNIT"/>
    <property type="match status" value="1"/>
</dbReference>
<dbReference type="Proteomes" id="UP000674318">
    <property type="component" value="Unassembled WGS sequence"/>
</dbReference>
<dbReference type="GO" id="GO:0016887">
    <property type="term" value="F:ATP hydrolysis activity"/>
    <property type="evidence" value="ECO:0007669"/>
    <property type="project" value="InterPro"/>
</dbReference>
<dbReference type="Gene3D" id="3.40.50.300">
    <property type="entry name" value="P-loop containing nucleotide triphosphate hydrolases"/>
    <property type="match status" value="2"/>
</dbReference>
<organism evidence="6 7">
    <name type="scientific">Porcisia hertigi</name>
    <dbReference type="NCBI Taxonomy" id="2761500"/>
    <lineage>
        <taxon>Eukaryota</taxon>
        <taxon>Discoba</taxon>
        <taxon>Euglenozoa</taxon>
        <taxon>Kinetoplastea</taxon>
        <taxon>Metakinetoplastina</taxon>
        <taxon>Trypanosomatida</taxon>
        <taxon>Trypanosomatidae</taxon>
        <taxon>Leishmaniinae</taxon>
        <taxon>Porcisia</taxon>
    </lineage>
</organism>
<dbReference type="InterPro" id="IPR054472">
    <property type="entry name" value="WHD"/>
</dbReference>
<protein>
    <recommendedName>
        <fullName evidence="5">AAA+ ATPase domain-containing protein</fullName>
    </recommendedName>
</protein>
<dbReference type="GeneID" id="94292950"/>
<reference evidence="6 7" key="1">
    <citation type="submission" date="2021-02" db="EMBL/GenBank/DDBJ databases">
        <title>Porcisia hertigi Genome sequencing and assembly.</title>
        <authorList>
            <person name="Almutairi H."/>
            <person name="Gatherer D."/>
        </authorList>
    </citation>
    <scope>NUCLEOTIDE SEQUENCE [LARGE SCALE GENOMIC DNA]</scope>
    <source>
        <strain evidence="6 7">C119</strain>
    </source>
</reference>
<gene>
    <name evidence="6" type="ORF">JKF63_06926</name>
</gene>
<name>A0A836LJC8_9TRYP</name>
<dbReference type="InterPro" id="IPR027417">
    <property type="entry name" value="P-loop_NTPase"/>
</dbReference>
<dbReference type="OrthoDB" id="10042665at2759"/>
<dbReference type="InterPro" id="IPR003593">
    <property type="entry name" value="AAA+_ATPase"/>
</dbReference>
<evidence type="ECO:0000259" key="5">
    <source>
        <dbReference type="SMART" id="SM00382"/>
    </source>
</evidence>
<dbReference type="SUPFAM" id="SSF52540">
    <property type="entry name" value="P-loop containing nucleoside triphosphate hydrolases"/>
    <property type="match status" value="2"/>
</dbReference>
<dbReference type="FunFam" id="3.40.50.300:FF:002932">
    <property type="entry name" value="Putative AAA family ATPase"/>
    <property type="match status" value="1"/>
</dbReference>
<evidence type="ECO:0000256" key="4">
    <source>
        <dbReference type="SAM" id="MobiDB-lite"/>
    </source>
</evidence>
<evidence type="ECO:0000313" key="7">
    <source>
        <dbReference type="Proteomes" id="UP000674318"/>
    </source>
</evidence>
<dbReference type="KEGG" id="phet:94292950"/>
<dbReference type="RefSeq" id="XP_067759232.1">
    <property type="nucleotide sequence ID" value="XM_067902873.1"/>
</dbReference>
<feature type="domain" description="AAA+ ATPase" evidence="5">
    <location>
        <begin position="1074"/>
        <end position="1194"/>
    </location>
</feature>
<dbReference type="GO" id="GO:0005524">
    <property type="term" value="F:ATP binding"/>
    <property type="evidence" value="ECO:0007669"/>
    <property type="project" value="UniProtKB-KW"/>
</dbReference>
<feature type="region of interest" description="Disordered" evidence="4">
    <location>
        <begin position="455"/>
        <end position="486"/>
    </location>
</feature>
<feature type="compositionally biased region" description="Basic and acidic residues" evidence="4">
    <location>
        <begin position="463"/>
        <end position="478"/>
    </location>
</feature>
<dbReference type="InterPro" id="IPR050221">
    <property type="entry name" value="26S_Proteasome_ATPase"/>
</dbReference>
<feature type="region of interest" description="Disordered" evidence="4">
    <location>
        <begin position="377"/>
        <end position="401"/>
    </location>
</feature>
<keyword evidence="3" id="KW-0067">ATP-binding</keyword>
<dbReference type="InterPro" id="IPR003959">
    <property type="entry name" value="ATPase_AAA_core"/>
</dbReference>
<dbReference type="EMBL" id="JAFJZO010000009">
    <property type="protein sequence ID" value="KAG5510628.1"/>
    <property type="molecule type" value="Genomic_DNA"/>
</dbReference>
<feature type="region of interest" description="Disordered" evidence="4">
    <location>
        <begin position="104"/>
        <end position="128"/>
    </location>
</feature>
<evidence type="ECO:0000256" key="1">
    <source>
        <dbReference type="ARBA" id="ARBA00006914"/>
    </source>
</evidence>
<dbReference type="FunFam" id="3.40.50.300:FF:002589">
    <property type="entry name" value="Putative AAA family ATPase"/>
    <property type="match status" value="1"/>
</dbReference>
<evidence type="ECO:0000313" key="6">
    <source>
        <dbReference type="EMBL" id="KAG5510628.1"/>
    </source>
</evidence>
<keyword evidence="2" id="KW-0547">Nucleotide-binding</keyword>
<evidence type="ECO:0000256" key="3">
    <source>
        <dbReference type="ARBA" id="ARBA00022840"/>
    </source>
</evidence>
<keyword evidence="7" id="KW-1185">Reference proteome</keyword>